<keyword evidence="1" id="KW-0732">Signal</keyword>
<evidence type="ECO:0000313" key="3">
    <source>
        <dbReference type="Proteomes" id="UP000240883"/>
    </source>
</evidence>
<dbReference type="InterPro" id="IPR021838">
    <property type="entry name" value="DUF3431"/>
</dbReference>
<dbReference type="AlphaFoldDB" id="A0A2T2PB96"/>
<gene>
    <name evidence="2" type="ORF">BS50DRAFT_27669</name>
</gene>
<dbReference type="Proteomes" id="UP000240883">
    <property type="component" value="Unassembled WGS sequence"/>
</dbReference>
<sequence length="348" mass="39914">MISLAFRRCRFIASLVSVLALTLVFVHLCSSGGQQAGLMRSLPDIYQKPLSLEDIKSYSDYLLSKIQHGATRPAKPAPTQPHLAMPTTDNPTGAIVAAVGMNTNLTWITEIKNPMWKLHRYNHDDPNPPPSTHFPINKGNEAMAYLSYVINNYESLPDYSIFIHGHRLSWHQEGDMVDIINNFRLPALIKAGYAPLRCDWYPSCPQEIRPIHHDAVVWGPGVHREDTEWVIAYVWKALFGPDEELPETIASQCCAQFAVTRSAIQSRSKWEYERMRQWLVETYLINDVSGRVFEKLWAYIFTKESVRCPPPQQCACEFFGQCSRKNWFIPPPGLARWPQEIDEYYIQS</sequence>
<keyword evidence="3" id="KW-1185">Reference proteome</keyword>
<evidence type="ECO:0000313" key="2">
    <source>
        <dbReference type="EMBL" id="PSN74939.1"/>
    </source>
</evidence>
<dbReference type="EMBL" id="KZ678128">
    <property type="protein sequence ID" value="PSN74939.1"/>
    <property type="molecule type" value="Genomic_DNA"/>
</dbReference>
<dbReference type="Pfam" id="PF11913">
    <property type="entry name" value="DUF3431"/>
    <property type="match status" value="1"/>
</dbReference>
<reference evidence="2 3" key="1">
    <citation type="journal article" date="2018" name="Front. Microbiol.">
        <title>Genome-Wide Analysis of Corynespora cassiicola Leaf Fall Disease Putative Effectors.</title>
        <authorList>
            <person name="Lopez D."/>
            <person name="Ribeiro S."/>
            <person name="Label P."/>
            <person name="Fumanal B."/>
            <person name="Venisse J.S."/>
            <person name="Kohler A."/>
            <person name="de Oliveira R.R."/>
            <person name="Labutti K."/>
            <person name="Lipzen A."/>
            <person name="Lail K."/>
            <person name="Bauer D."/>
            <person name="Ohm R.A."/>
            <person name="Barry K.W."/>
            <person name="Spatafora J."/>
            <person name="Grigoriev I.V."/>
            <person name="Martin F.M."/>
            <person name="Pujade-Renaud V."/>
        </authorList>
    </citation>
    <scope>NUCLEOTIDE SEQUENCE [LARGE SCALE GENOMIC DNA]</scope>
    <source>
        <strain evidence="2 3">Philippines</strain>
    </source>
</reference>
<proteinExistence type="predicted"/>
<dbReference type="PANTHER" id="PTHR37490:SF2">
    <property type="match status" value="1"/>
</dbReference>
<organism evidence="2 3">
    <name type="scientific">Corynespora cassiicola Philippines</name>
    <dbReference type="NCBI Taxonomy" id="1448308"/>
    <lineage>
        <taxon>Eukaryota</taxon>
        <taxon>Fungi</taxon>
        <taxon>Dikarya</taxon>
        <taxon>Ascomycota</taxon>
        <taxon>Pezizomycotina</taxon>
        <taxon>Dothideomycetes</taxon>
        <taxon>Pleosporomycetidae</taxon>
        <taxon>Pleosporales</taxon>
        <taxon>Corynesporascaceae</taxon>
        <taxon>Corynespora</taxon>
    </lineage>
</organism>
<feature type="signal peptide" evidence="1">
    <location>
        <begin position="1"/>
        <end position="31"/>
    </location>
</feature>
<dbReference type="PANTHER" id="PTHR37490">
    <property type="entry name" value="EXPRESSED PROTEIN"/>
    <property type="match status" value="1"/>
</dbReference>
<dbReference type="OrthoDB" id="426718at2759"/>
<name>A0A2T2PB96_CORCC</name>
<evidence type="ECO:0000256" key="1">
    <source>
        <dbReference type="SAM" id="SignalP"/>
    </source>
</evidence>
<accession>A0A2T2PB96</accession>
<protein>
    <submittedName>
        <fullName evidence="2">Uncharacterized protein</fullName>
    </submittedName>
</protein>
<feature type="chain" id="PRO_5015715593" evidence="1">
    <location>
        <begin position="32"/>
        <end position="348"/>
    </location>
</feature>